<dbReference type="EMBL" id="MHUT01000018">
    <property type="protein sequence ID" value="OHA80540.1"/>
    <property type="molecule type" value="Genomic_DNA"/>
</dbReference>
<accession>A0A1G2S615</accession>
<comment type="caution">
    <text evidence="1">The sequence shown here is derived from an EMBL/GenBank/DDBJ whole genome shotgun (WGS) entry which is preliminary data.</text>
</comment>
<dbReference type="AlphaFoldDB" id="A0A1G2S615"/>
<organism evidence="1 2">
    <name type="scientific">Candidatus Yonathbacteria bacterium RIFCSPHIGHO2_02_FULL_44_14</name>
    <dbReference type="NCBI Taxonomy" id="1802724"/>
    <lineage>
        <taxon>Bacteria</taxon>
        <taxon>Candidatus Yonathiibacteriota</taxon>
    </lineage>
</organism>
<dbReference type="Proteomes" id="UP000179118">
    <property type="component" value="Unassembled WGS sequence"/>
</dbReference>
<name>A0A1G2S615_9BACT</name>
<evidence type="ECO:0000313" key="2">
    <source>
        <dbReference type="Proteomes" id="UP000179118"/>
    </source>
</evidence>
<evidence type="ECO:0000313" key="1">
    <source>
        <dbReference type="EMBL" id="OHA80540.1"/>
    </source>
</evidence>
<reference evidence="1 2" key="1">
    <citation type="journal article" date="2016" name="Nat. Commun.">
        <title>Thousands of microbial genomes shed light on interconnected biogeochemical processes in an aquifer system.</title>
        <authorList>
            <person name="Anantharaman K."/>
            <person name="Brown C.T."/>
            <person name="Hug L.A."/>
            <person name="Sharon I."/>
            <person name="Castelle C.J."/>
            <person name="Probst A.J."/>
            <person name="Thomas B.C."/>
            <person name="Singh A."/>
            <person name="Wilkins M.J."/>
            <person name="Karaoz U."/>
            <person name="Brodie E.L."/>
            <person name="Williams K.H."/>
            <person name="Hubbard S.S."/>
            <person name="Banfield J.F."/>
        </authorList>
    </citation>
    <scope>NUCLEOTIDE SEQUENCE [LARGE SCALE GENOMIC DNA]</scope>
</reference>
<gene>
    <name evidence="1" type="ORF">A3D51_00470</name>
</gene>
<sequence>MTFPYPDFDHVNLDSQLKKVIDSHGQPLEGLDEEMRDLRTKEGGIMIKPHEIPWMQKMLIFTVGAMDREARDLENSINTYGSGSPINLTNMRARLDEIKQNKKYLKENFAIKFFEDSNNIDKA</sequence>
<protein>
    <submittedName>
        <fullName evidence="1">Uncharacterized protein</fullName>
    </submittedName>
</protein>
<proteinExistence type="predicted"/>